<dbReference type="Pfam" id="PF21543">
    <property type="entry name" value="CvfB_2nd"/>
    <property type="match status" value="1"/>
</dbReference>
<evidence type="ECO:0000259" key="3">
    <source>
        <dbReference type="PROSITE" id="PS50126"/>
    </source>
</evidence>
<feature type="domain" description="S1 motif" evidence="3">
    <location>
        <begin position="155"/>
        <end position="222"/>
    </location>
</feature>
<dbReference type="InterPro" id="IPR003029">
    <property type="entry name" value="S1_domain"/>
</dbReference>
<dbReference type="InterPro" id="IPR048587">
    <property type="entry name" value="CvfB_S1_3rd"/>
</dbReference>
<dbReference type="InterPro" id="IPR036388">
    <property type="entry name" value="WH-like_DNA-bd_sf"/>
</dbReference>
<dbReference type="EMBL" id="BOVJ01000024">
    <property type="protein sequence ID" value="GIQ62238.1"/>
    <property type="molecule type" value="Genomic_DNA"/>
</dbReference>
<accession>A0ABQ4N2A0</accession>
<comment type="caution">
    <text evidence="4">The sequence shown here is derived from an EMBL/GenBank/DDBJ whole genome shotgun (WGS) entry which is preliminary data.</text>
</comment>
<dbReference type="Gene3D" id="2.40.50.140">
    <property type="entry name" value="Nucleic acid-binding proteins"/>
    <property type="match status" value="3"/>
</dbReference>
<evidence type="ECO:0000256" key="1">
    <source>
        <dbReference type="PIRNR" id="PIRNR012524"/>
    </source>
</evidence>
<name>A0ABQ4N2A0_9BACL</name>
<gene>
    <name evidence="4" type="primary">yitL</name>
    <name evidence="4" type="ORF">PACILC2_08060</name>
</gene>
<evidence type="ECO:0000256" key="2">
    <source>
        <dbReference type="SAM" id="MobiDB-lite"/>
    </source>
</evidence>
<feature type="compositionally biased region" description="Pro residues" evidence="2">
    <location>
        <begin position="317"/>
        <end position="328"/>
    </location>
</feature>
<evidence type="ECO:0000313" key="4">
    <source>
        <dbReference type="EMBL" id="GIQ62238.1"/>
    </source>
</evidence>
<dbReference type="InterPro" id="IPR040764">
    <property type="entry name" value="CvfB_WH"/>
</dbReference>
<dbReference type="Pfam" id="PF21191">
    <property type="entry name" value="CvfB_1st"/>
    <property type="match status" value="1"/>
</dbReference>
<dbReference type="RefSeq" id="WP_213527557.1">
    <property type="nucleotide sequence ID" value="NZ_BOVJ01000024.1"/>
</dbReference>
<keyword evidence="5" id="KW-1185">Reference proteome</keyword>
<dbReference type="PROSITE" id="PS50126">
    <property type="entry name" value="S1"/>
    <property type="match status" value="2"/>
</dbReference>
<dbReference type="PIRSF" id="PIRSF012524">
    <property type="entry name" value="YitL_S1"/>
    <property type="match status" value="1"/>
</dbReference>
<feature type="region of interest" description="Disordered" evidence="2">
    <location>
        <begin position="283"/>
        <end position="328"/>
    </location>
</feature>
<organism evidence="4 5">
    <name type="scientific">Paenibacillus cisolokensis</name>
    <dbReference type="NCBI Taxonomy" id="1658519"/>
    <lineage>
        <taxon>Bacteria</taxon>
        <taxon>Bacillati</taxon>
        <taxon>Bacillota</taxon>
        <taxon>Bacilli</taxon>
        <taxon>Bacillales</taxon>
        <taxon>Paenibacillaceae</taxon>
        <taxon>Paenibacillus</taxon>
    </lineage>
</organism>
<dbReference type="PANTHER" id="PTHR37296:SF1">
    <property type="entry name" value="CONSERVED VIRULENCE FACTOR B"/>
    <property type="match status" value="1"/>
</dbReference>
<sequence>MSLTAGEVRKLKVAREVPPYGYFLSDGMSDVLLHYSEIVGDRPKPGDEVSVFIYHDTEDRLAATMKTPLIRLGELARLRVADVHPRLGCFLEMGLGRQLLLPQSELPERREYRPQPGDELFVMLTHDKAGRLLAKLAREEDLAPKTFAVPAAWRGRWIEGWVTKTLQIGSFVLIDGDVVGFGAYGMIPDAERSRTLRLGERVQARITYIRPDGRANLAMAPRKEVARVEDADRILAFLRERPSGSMPYSDETPADIIKQKFGISKSAFKRALGKLMREGRVTQKGSWTYLSDDGAADGDGKDKPDGGHGREAAANPSNPPQPANPLKE</sequence>
<feature type="domain" description="S1 motif" evidence="3">
    <location>
        <begin position="73"/>
        <end position="139"/>
    </location>
</feature>
<proteinExistence type="inferred from homology"/>
<dbReference type="InterPro" id="IPR012340">
    <property type="entry name" value="NA-bd_OB-fold"/>
</dbReference>
<comment type="similarity">
    <text evidence="1">Belongs to the CvfB family.</text>
</comment>
<dbReference type="InterPro" id="IPR048588">
    <property type="entry name" value="CvfB_S1_2nd"/>
</dbReference>
<dbReference type="InterPro" id="IPR014464">
    <property type="entry name" value="CvfB_fam"/>
</dbReference>
<dbReference type="Pfam" id="PF13509">
    <property type="entry name" value="S1_2"/>
    <property type="match status" value="1"/>
</dbReference>
<dbReference type="Pfam" id="PF17783">
    <property type="entry name" value="WHD_CvfB"/>
    <property type="match status" value="1"/>
</dbReference>
<dbReference type="Gene3D" id="1.10.10.10">
    <property type="entry name" value="Winged helix-like DNA-binding domain superfamily/Winged helix DNA-binding domain"/>
    <property type="match status" value="1"/>
</dbReference>
<evidence type="ECO:0000313" key="5">
    <source>
        <dbReference type="Proteomes" id="UP000680304"/>
    </source>
</evidence>
<feature type="compositionally biased region" description="Basic and acidic residues" evidence="2">
    <location>
        <begin position="298"/>
        <end position="311"/>
    </location>
</feature>
<protein>
    <recommendedName>
        <fullName evidence="3">S1 motif domain-containing protein</fullName>
    </recommendedName>
</protein>
<dbReference type="PANTHER" id="PTHR37296">
    <property type="entry name" value="CONSERVED VIRULENCE FACTOR B"/>
    <property type="match status" value="1"/>
</dbReference>
<dbReference type="InterPro" id="IPR039566">
    <property type="entry name" value="CvfB_S1_st"/>
</dbReference>
<reference evidence="4 5" key="1">
    <citation type="submission" date="2021-04" db="EMBL/GenBank/DDBJ databases">
        <title>Draft genome sequence of Paenibacillus cisolokensis, LC2-13A.</title>
        <authorList>
            <person name="Uke A."/>
            <person name="Chhe C."/>
            <person name="Baramee S."/>
            <person name="Kosugi A."/>
        </authorList>
    </citation>
    <scope>NUCLEOTIDE SEQUENCE [LARGE SCALE GENOMIC DNA]</scope>
    <source>
        <strain evidence="4 5">LC2-13A</strain>
    </source>
</reference>
<dbReference type="Proteomes" id="UP000680304">
    <property type="component" value="Unassembled WGS sequence"/>
</dbReference>